<dbReference type="AlphaFoldDB" id="A0A5E4A4T6"/>
<reference evidence="2" key="2">
    <citation type="submission" date="2020-08" db="EMBL/GenBank/DDBJ databases">
        <authorList>
            <person name="Shumante A."/>
            <person name="Zimin A.V."/>
            <person name="Puiu D."/>
            <person name="Salzberg S.L."/>
        </authorList>
    </citation>
    <scope>NUCLEOTIDE SEQUENCE</scope>
    <source>
        <strain evidence="2">WC2-LM</strain>
        <tissue evidence="2">Liver</tissue>
    </source>
</reference>
<keyword evidence="4" id="KW-1185">Reference proteome</keyword>
<dbReference type="Proteomes" id="UP000662637">
    <property type="component" value="Unassembled WGS sequence"/>
</dbReference>
<reference evidence="3 4" key="1">
    <citation type="submission" date="2019-04" db="EMBL/GenBank/DDBJ databases">
        <authorList>
            <person name="Alioto T."/>
            <person name="Alioto T."/>
        </authorList>
    </citation>
    <scope>NUCLEOTIDE SEQUENCE [LARGE SCALE GENOMIC DNA]</scope>
</reference>
<evidence type="ECO:0000313" key="2">
    <source>
        <dbReference type="EMBL" id="KAF7464588.1"/>
    </source>
</evidence>
<protein>
    <submittedName>
        <fullName evidence="3">Uncharacterized protein</fullName>
    </submittedName>
</protein>
<dbReference type="EMBL" id="CABDUW010000013">
    <property type="protein sequence ID" value="VTJ52049.1"/>
    <property type="molecule type" value="Genomic_DNA"/>
</dbReference>
<accession>A0A5E4A4T6</accession>
<name>A0A5E4A4T6_MARMO</name>
<dbReference type="EMBL" id="WJEC01008018">
    <property type="protein sequence ID" value="KAF7464588.1"/>
    <property type="molecule type" value="Genomic_DNA"/>
</dbReference>
<evidence type="ECO:0000313" key="3">
    <source>
        <dbReference type="EMBL" id="VTJ52049.1"/>
    </source>
</evidence>
<evidence type="ECO:0000256" key="1">
    <source>
        <dbReference type="SAM" id="MobiDB-lite"/>
    </source>
</evidence>
<evidence type="ECO:0000313" key="4">
    <source>
        <dbReference type="Proteomes" id="UP000335636"/>
    </source>
</evidence>
<feature type="region of interest" description="Disordered" evidence="1">
    <location>
        <begin position="1"/>
        <end position="69"/>
    </location>
</feature>
<dbReference type="Proteomes" id="UP000335636">
    <property type="component" value="Unassembled WGS sequence"/>
</dbReference>
<proteinExistence type="predicted"/>
<gene>
    <name evidence="2" type="ORF">GHT09_006430</name>
    <name evidence="3" type="ORF">MONAX_5E037938</name>
</gene>
<sequence length="69" mass="7153">MRNKAEGQVRAPLAAGRLGSSSPKLLEERSWVSPGMPHPAAGCAATGPREKLGGPGRPRGRVAAVVQRL</sequence>
<organism evidence="3 4">
    <name type="scientific">Marmota monax</name>
    <name type="common">Woodchuck</name>
    <dbReference type="NCBI Taxonomy" id="9995"/>
    <lineage>
        <taxon>Eukaryota</taxon>
        <taxon>Metazoa</taxon>
        <taxon>Chordata</taxon>
        <taxon>Craniata</taxon>
        <taxon>Vertebrata</taxon>
        <taxon>Euteleostomi</taxon>
        <taxon>Mammalia</taxon>
        <taxon>Eutheria</taxon>
        <taxon>Euarchontoglires</taxon>
        <taxon>Glires</taxon>
        <taxon>Rodentia</taxon>
        <taxon>Sciuromorpha</taxon>
        <taxon>Sciuridae</taxon>
        <taxon>Xerinae</taxon>
        <taxon>Marmotini</taxon>
        <taxon>Marmota</taxon>
    </lineage>
</organism>